<feature type="transmembrane region" description="Helical" evidence="1">
    <location>
        <begin position="162"/>
        <end position="182"/>
    </location>
</feature>
<feature type="transmembrane region" description="Helical" evidence="1">
    <location>
        <begin position="7"/>
        <end position="32"/>
    </location>
</feature>
<keyword evidence="1" id="KW-1133">Transmembrane helix</keyword>
<keyword evidence="1" id="KW-0472">Membrane</keyword>
<gene>
    <name evidence="2" type="ORF">SS50377_21005</name>
</gene>
<dbReference type="Proteomes" id="UP000018208">
    <property type="component" value="Unassembled WGS sequence"/>
</dbReference>
<keyword evidence="3" id="KW-1185">Reference proteome</keyword>
<evidence type="ECO:0000313" key="2">
    <source>
        <dbReference type="EMBL" id="KAH0577651.1"/>
    </source>
</evidence>
<feature type="transmembrane region" description="Helical" evidence="1">
    <location>
        <begin position="124"/>
        <end position="142"/>
    </location>
</feature>
<feature type="transmembrane region" description="Helical" evidence="1">
    <location>
        <begin position="91"/>
        <end position="112"/>
    </location>
</feature>
<proteinExistence type="predicted"/>
<feature type="transmembrane region" description="Helical" evidence="1">
    <location>
        <begin position="38"/>
        <end position="55"/>
    </location>
</feature>
<dbReference type="GeneID" id="94295028"/>
<evidence type="ECO:0000313" key="3">
    <source>
        <dbReference type="Proteomes" id="UP000018208"/>
    </source>
</evidence>
<dbReference type="EMBL" id="AUWU02000001">
    <property type="protein sequence ID" value="KAH0577651.1"/>
    <property type="molecule type" value="Genomic_DNA"/>
</dbReference>
<sequence length="225" mass="26618">MVLINDWIFYVAIISYVSILYILPCFVYYIIIRRNEKQLIKFLSFLGFLILYIITNYQHGDINCIVFQAIQAQIIIIELCLFLPANTEIEHFSFTMVVSIMSISLNILITGYSRIKRGQFSVTALGYYTVIIIAMYASLPFIEYHNYQLQFIHMNGFTKIKLSLQLFLMILRMLILVQFKLFNWKDKNAKKFFETIPKEAPDFEQFANDDQIVIRYNQDQANFRS</sequence>
<protein>
    <submittedName>
        <fullName evidence="2">Transmembrane domain-containing protein</fullName>
    </submittedName>
</protein>
<evidence type="ECO:0000256" key="1">
    <source>
        <dbReference type="SAM" id="Phobius"/>
    </source>
</evidence>
<accession>A0A9P8M095</accession>
<organism evidence="2 3">
    <name type="scientific">Spironucleus salmonicida</name>
    <dbReference type="NCBI Taxonomy" id="348837"/>
    <lineage>
        <taxon>Eukaryota</taxon>
        <taxon>Metamonada</taxon>
        <taxon>Diplomonadida</taxon>
        <taxon>Hexamitidae</taxon>
        <taxon>Hexamitinae</taxon>
        <taxon>Spironucleus</taxon>
    </lineage>
</organism>
<reference evidence="2 3" key="1">
    <citation type="journal article" date="2014" name="PLoS Genet.">
        <title>The Genome of Spironucleus salmonicida Highlights a Fish Pathogen Adapted to Fluctuating Environments.</title>
        <authorList>
            <person name="Xu F."/>
            <person name="Jerlstrom-Hultqvist J."/>
            <person name="Einarsson E."/>
            <person name="Astvaldsson A."/>
            <person name="Svard S.G."/>
            <person name="Andersson J.O."/>
        </authorList>
    </citation>
    <scope>NUCLEOTIDE SEQUENCE [LARGE SCALE GENOMIC DNA]</scope>
    <source>
        <strain evidence="2 3">ATCC 50377</strain>
    </source>
</reference>
<dbReference type="AlphaFoldDB" id="A0A9P8M095"/>
<name>A0A9P8M095_9EUKA</name>
<comment type="caution">
    <text evidence="2">The sequence shown here is derived from an EMBL/GenBank/DDBJ whole genome shotgun (WGS) entry which is preliminary data.</text>
</comment>
<keyword evidence="1 2" id="KW-0812">Transmembrane</keyword>
<dbReference type="RefSeq" id="XP_067768424.1">
    <property type="nucleotide sequence ID" value="XM_067904942.1"/>
</dbReference>
<dbReference type="KEGG" id="ssao:94295028"/>